<dbReference type="GO" id="GO:0016020">
    <property type="term" value="C:membrane"/>
    <property type="evidence" value="ECO:0007669"/>
    <property type="project" value="InterPro"/>
</dbReference>
<sequence length="186" mass="20908">MNIKVNDDSYVSVGFGDVRADYKTSGFDTIKEGDLFKAAEFGLTPNISNLGRGNYRFTVWHIDKTDLVDKGYGFALSFDQELNKKLGLFGRYGYTNPKVSTIENFVSGGFVIRDPWGIQGDLFGFGMSWHETSITKEDEFAVEVFHRIQATKLLQITPSILLIFDPVLSDKTNPVVVFGLRARVLF</sequence>
<reference evidence="1" key="1">
    <citation type="journal article" date="2014" name="Front. Microbiol.">
        <title>High frequency of phylogenetically diverse reductive dehalogenase-homologous genes in deep subseafloor sedimentary metagenomes.</title>
        <authorList>
            <person name="Kawai M."/>
            <person name="Futagami T."/>
            <person name="Toyoda A."/>
            <person name="Takaki Y."/>
            <person name="Nishi S."/>
            <person name="Hori S."/>
            <person name="Arai W."/>
            <person name="Tsubouchi T."/>
            <person name="Morono Y."/>
            <person name="Uchiyama I."/>
            <person name="Ito T."/>
            <person name="Fujiyama A."/>
            <person name="Inagaki F."/>
            <person name="Takami H."/>
        </authorList>
    </citation>
    <scope>NUCLEOTIDE SEQUENCE</scope>
    <source>
        <strain evidence="1">Expedition CK06-06</strain>
    </source>
</reference>
<dbReference type="Pfam" id="PF04966">
    <property type="entry name" value="OprB"/>
    <property type="match status" value="1"/>
</dbReference>
<proteinExistence type="predicted"/>
<dbReference type="GO" id="GO:0015288">
    <property type="term" value="F:porin activity"/>
    <property type="evidence" value="ECO:0007669"/>
    <property type="project" value="InterPro"/>
</dbReference>
<accession>X0TBT9</accession>
<comment type="caution">
    <text evidence="1">The sequence shown here is derived from an EMBL/GenBank/DDBJ whole genome shotgun (WGS) entry which is preliminary data.</text>
</comment>
<organism evidence="1">
    <name type="scientific">marine sediment metagenome</name>
    <dbReference type="NCBI Taxonomy" id="412755"/>
    <lineage>
        <taxon>unclassified sequences</taxon>
        <taxon>metagenomes</taxon>
        <taxon>ecological metagenomes</taxon>
    </lineage>
</organism>
<dbReference type="GO" id="GO:0008643">
    <property type="term" value="P:carbohydrate transport"/>
    <property type="evidence" value="ECO:0007669"/>
    <property type="project" value="InterPro"/>
</dbReference>
<dbReference type="EMBL" id="BARS01018097">
    <property type="protein sequence ID" value="GAF90694.1"/>
    <property type="molecule type" value="Genomic_DNA"/>
</dbReference>
<dbReference type="InterPro" id="IPR007049">
    <property type="entry name" value="Carb-sel_porin_OprB"/>
</dbReference>
<name>X0TBT9_9ZZZZ</name>
<protein>
    <recommendedName>
        <fullName evidence="2">Carbohydrate-selective porin OprB</fullName>
    </recommendedName>
</protein>
<evidence type="ECO:0000313" key="1">
    <source>
        <dbReference type="EMBL" id="GAF90694.1"/>
    </source>
</evidence>
<dbReference type="Gene3D" id="2.40.160.180">
    <property type="entry name" value="Carbohydrate-selective porin OprB"/>
    <property type="match status" value="1"/>
</dbReference>
<evidence type="ECO:0008006" key="2">
    <source>
        <dbReference type="Google" id="ProtNLM"/>
    </source>
</evidence>
<dbReference type="InterPro" id="IPR038673">
    <property type="entry name" value="OprB_sf"/>
</dbReference>
<gene>
    <name evidence="1" type="ORF">S01H1_29504</name>
</gene>
<dbReference type="AlphaFoldDB" id="X0TBT9"/>